<dbReference type="PANTHER" id="PTHR37306:SF1">
    <property type="entry name" value="COLICIN V PRODUCTION PROTEIN"/>
    <property type="match status" value="1"/>
</dbReference>
<keyword evidence="4 5" id="KW-0472">Membrane</keyword>
<evidence type="ECO:0000313" key="6">
    <source>
        <dbReference type="EMBL" id="TET13220.1"/>
    </source>
</evidence>
<feature type="transmembrane region" description="Helical" evidence="5">
    <location>
        <begin position="66"/>
        <end position="86"/>
    </location>
</feature>
<evidence type="ECO:0000256" key="2">
    <source>
        <dbReference type="ARBA" id="ARBA00022692"/>
    </source>
</evidence>
<organism evidence="6 7">
    <name type="scientific">Aerophobetes bacterium</name>
    <dbReference type="NCBI Taxonomy" id="2030807"/>
    <lineage>
        <taxon>Bacteria</taxon>
        <taxon>Candidatus Aerophobota</taxon>
    </lineage>
</organism>
<dbReference type="GO" id="GO:0016020">
    <property type="term" value="C:membrane"/>
    <property type="evidence" value="ECO:0007669"/>
    <property type="project" value="UniProtKB-SubCell"/>
</dbReference>
<feature type="transmembrane region" description="Helical" evidence="5">
    <location>
        <begin position="106"/>
        <end position="129"/>
    </location>
</feature>
<feature type="transmembrane region" description="Helical" evidence="5">
    <location>
        <begin position="6"/>
        <end position="21"/>
    </location>
</feature>
<keyword evidence="2 5" id="KW-0812">Transmembrane</keyword>
<feature type="non-terminal residue" evidence="6">
    <location>
        <position position="176"/>
    </location>
</feature>
<comment type="subcellular location">
    <subcellularLocation>
        <location evidence="1">Membrane</location>
        <topology evidence="1">Multi-pass membrane protein</topology>
    </subcellularLocation>
</comment>
<sequence>MSWLDIVWLIIIFLFVIRGVARGLFREAFGLGGIFIGLIVAINRYEVMGNILASEFTSISPRTAKLVSFAVIFIGVALLGGLLGIIFHKACKYSLAKGVDQGGGLFLGLIEGSLICSIVLILLTISPFSENVNKWMRGSTLSPYLMKVGPFVYDGIASLVPGEAKKFMERLDEFRL</sequence>
<comment type="caution">
    <text evidence="6">The sequence shown here is derived from an EMBL/GenBank/DDBJ whole genome shotgun (WGS) entry which is preliminary data.</text>
</comment>
<keyword evidence="3 5" id="KW-1133">Transmembrane helix</keyword>
<feature type="transmembrane region" description="Helical" evidence="5">
    <location>
        <begin position="28"/>
        <end position="46"/>
    </location>
</feature>
<dbReference type="Proteomes" id="UP000316360">
    <property type="component" value="Unassembled WGS sequence"/>
</dbReference>
<evidence type="ECO:0000256" key="5">
    <source>
        <dbReference type="SAM" id="Phobius"/>
    </source>
</evidence>
<evidence type="ECO:0000256" key="4">
    <source>
        <dbReference type="ARBA" id="ARBA00023136"/>
    </source>
</evidence>
<dbReference type="EMBL" id="SOKJ01000019">
    <property type="protein sequence ID" value="TET13220.1"/>
    <property type="molecule type" value="Genomic_DNA"/>
</dbReference>
<reference evidence="6 7" key="1">
    <citation type="submission" date="2019-03" db="EMBL/GenBank/DDBJ databases">
        <title>Metabolic potential of uncultured bacteria and archaea associated with petroleum seepage in deep-sea sediments.</title>
        <authorList>
            <person name="Dong X."/>
            <person name="Hubert C."/>
        </authorList>
    </citation>
    <scope>NUCLEOTIDE SEQUENCE [LARGE SCALE GENOMIC DNA]</scope>
    <source>
        <strain evidence="6">E44_bin7</strain>
    </source>
</reference>
<dbReference type="InterPro" id="IPR003825">
    <property type="entry name" value="Colicin-V_CvpA"/>
</dbReference>
<name>A0A523S591_UNCAE</name>
<evidence type="ECO:0000313" key="7">
    <source>
        <dbReference type="Proteomes" id="UP000316360"/>
    </source>
</evidence>
<accession>A0A523S591</accession>
<dbReference type="PANTHER" id="PTHR37306">
    <property type="entry name" value="COLICIN V PRODUCTION PROTEIN"/>
    <property type="match status" value="1"/>
</dbReference>
<dbReference type="Pfam" id="PF02674">
    <property type="entry name" value="Colicin_V"/>
    <property type="match status" value="1"/>
</dbReference>
<protein>
    <submittedName>
        <fullName evidence="6">CvpA family protein</fullName>
    </submittedName>
</protein>
<evidence type="ECO:0000256" key="3">
    <source>
        <dbReference type="ARBA" id="ARBA00022989"/>
    </source>
</evidence>
<proteinExistence type="predicted"/>
<dbReference type="GO" id="GO:0009403">
    <property type="term" value="P:toxin biosynthetic process"/>
    <property type="evidence" value="ECO:0007669"/>
    <property type="project" value="InterPro"/>
</dbReference>
<gene>
    <name evidence="6" type="ORF">E3J84_00355</name>
</gene>
<dbReference type="AlphaFoldDB" id="A0A523S591"/>
<evidence type="ECO:0000256" key="1">
    <source>
        <dbReference type="ARBA" id="ARBA00004141"/>
    </source>
</evidence>